<protein>
    <submittedName>
        <fullName evidence="2">Uncharacterized protein</fullName>
    </submittedName>
</protein>
<dbReference type="AlphaFoldDB" id="A0A248X7W0"/>
<gene>
    <name evidence="2" type="ORF">E5991_00375</name>
</gene>
<feature type="region of interest" description="Disordered" evidence="1">
    <location>
        <begin position="65"/>
        <end position="91"/>
    </location>
</feature>
<dbReference type="EMBL" id="SSTF01000001">
    <property type="protein sequence ID" value="THG27943.1"/>
    <property type="molecule type" value="Genomic_DNA"/>
</dbReference>
<sequence length="116" mass="13089">MRADFRRVYGLDITSIGAWEAAQLAANLPDGSMVWRTLDTPRAWTMDQHLLATLVDQWQMWMWGQSDPKHRGRKPRPLPRPGDGKTHSMRDDTLTMSAGALDAFLAQEFTDTTMGG</sequence>
<proteinExistence type="predicted"/>
<evidence type="ECO:0000313" key="2">
    <source>
        <dbReference type="EMBL" id="THG27943.1"/>
    </source>
</evidence>
<accession>A0A248X7W0</accession>
<name>A0A248X7W0_9BIFI</name>
<feature type="compositionally biased region" description="Basic and acidic residues" evidence="1">
    <location>
        <begin position="82"/>
        <end position="91"/>
    </location>
</feature>
<dbReference type="Proteomes" id="UP000306798">
    <property type="component" value="Unassembled WGS sequence"/>
</dbReference>
<organism evidence="2 3">
    <name type="scientific">Bifidobacterium pseudolongum</name>
    <dbReference type="NCBI Taxonomy" id="1694"/>
    <lineage>
        <taxon>Bacteria</taxon>
        <taxon>Bacillati</taxon>
        <taxon>Actinomycetota</taxon>
        <taxon>Actinomycetes</taxon>
        <taxon>Bifidobacteriales</taxon>
        <taxon>Bifidobacteriaceae</taxon>
        <taxon>Bifidobacterium</taxon>
    </lineage>
</organism>
<evidence type="ECO:0000256" key="1">
    <source>
        <dbReference type="SAM" id="MobiDB-lite"/>
    </source>
</evidence>
<reference evidence="2 3" key="1">
    <citation type="submission" date="2019-04" db="EMBL/GenBank/DDBJ databases">
        <title>Microbes associate with the intestines of laboratory mice.</title>
        <authorList>
            <person name="Navarre W."/>
            <person name="Wong E."/>
            <person name="Huang K.C."/>
            <person name="Tropini C."/>
            <person name="Ng K."/>
            <person name="Yu B."/>
        </authorList>
    </citation>
    <scope>NUCLEOTIDE SEQUENCE [LARGE SCALE GENOMIC DNA]</scope>
    <source>
        <strain evidence="2 3">NM87_A27A</strain>
    </source>
</reference>
<evidence type="ECO:0000313" key="3">
    <source>
        <dbReference type="Proteomes" id="UP000306798"/>
    </source>
</evidence>
<comment type="caution">
    <text evidence="2">The sequence shown here is derived from an EMBL/GenBank/DDBJ whole genome shotgun (WGS) entry which is preliminary data.</text>
</comment>
<dbReference type="RefSeq" id="WP_095507838.1">
    <property type="nucleotide sequence ID" value="NZ_CP022544.1"/>
</dbReference>